<gene>
    <name evidence="1" type="ORF">UFOVP279_37</name>
    <name evidence="2" type="ORF">UFOVP781_26</name>
</gene>
<reference evidence="1" key="1">
    <citation type="submission" date="2020-04" db="EMBL/GenBank/DDBJ databases">
        <authorList>
            <person name="Chiriac C."/>
            <person name="Salcher M."/>
            <person name="Ghai R."/>
            <person name="Kavagutti S V."/>
        </authorList>
    </citation>
    <scope>NUCLEOTIDE SEQUENCE</scope>
</reference>
<proteinExistence type="predicted"/>
<evidence type="ECO:0000313" key="2">
    <source>
        <dbReference type="EMBL" id="CAB4162244.1"/>
    </source>
</evidence>
<protein>
    <submittedName>
        <fullName evidence="1">Uncharacterized protein</fullName>
    </submittedName>
</protein>
<evidence type="ECO:0000313" key="1">
    <source>
        <dbReference type="EMBL" id="CAB4134564.1"/>
    </source>
</evidence>
<dbReference type="EMBL" id="LR796287">
    <property type="protein sequence ID" value="CAB4134564.1"/>
    <property type="molecule type" value="Genomic_DNA"/>
</dbReference>
<sequence>MPSLKIESTESTQNIGPGIHLARIEHAIDAVSKANNEMLQLEVKVGPLTFRTWVAFTAKNSRNVAEFAVAIGKRVIEGKTLVIEPEDCINKIAKVELVESAKINPNTNKGYLEIKRWLPMSAGASDDLASDEIPF</sequence>
<name>A0A6J5LJ14_9CAUD</name>
<accession>A0A6J5LJ14</accession>
<organism evidence="1">
    <name type="scientific">uncultured Caudovirales phage</name>
    <dbReference type="NCBI Taxonomy" id="2100421"/>
    <lineage>
        <taxon>Viruses</taxon>
        <taxon>Duplodnaviria</taxon>
        <taxon>Heunggongvirae</taxon>
        <taxon>Uroviricota</taxon>
        <taxon>Caudoviricetes</taxon>
        <taxon>Peduoviridae</taxon>
        <taxon>Maltschvirus</taxon>
        <taxon>Maltschvirus maltsch</taxon>
    </lineage>
</organism>
<dbReference type="EMBL" id="LR796731">
    <property type="protein sequence ID" value="CAB4162244.1"/>
    <property type="molecule type" value="Genomic_DNA"/>
</dbReference>